<dbReference type="Pfam" id="PF17802">
    <property type="entry name" value="SpaA"/>
    <property type="match status" value="2"/>
</dbReference>
<dbReference type="Pfam" id="PF17961">
    <property type="entry name" value="Big_8"/>
    <property type="match status" value="1"/>
</dbReference>
<name>A0A0U2VDG6_9ENTE</name>
<dbReference type="GO" id="GO:0005518">
    <property type="term" value="F:collagen binding"/>
    <property type="evidence" value="ECO:0007669"/>
    <property type="project" value="InterPro"/>
</dbReference>
<evidence type="ECO:0000256" key="5">
    <source>
        <dbReference type="ARBA" id="ARBA00022729"/>
    </source>
</evidence>
<evidence type="ECO:0000256" key="4">
    <source>
        <dbReference type="ARBA" id="ARBA00022525"/>
    </source>
</evidence>
<dbReference type="Gene3D" id="2.60.40.1280">
    <property type="match status" value="1"/>
</dbReference>
<dbReference type="InterPro" id="IPR041033">
    <property type="entry name" value="SpaA_PFL_dom_1"/>
</dbReference>
<dbReference type="KEGG" id="erx:ATZ35_00935"/>
<feature type="region of interest" description="Disordered" evidence="7">
    <location>
        <begin position="519"/>
        <end position="547"/>
    </location>
</feature>
<dbReference type="NCBIfam" id="TIGR01167">
    <property type="entry name" value="LPXTG_anchor"/>
    <property type="match status" value="1"/>
</dbReference>
<dbReference type="RefSeq" id="WP_208928584.1">
    <property type="nucleotide sequence ID" value="NZ_CP013655.1"/>
</dbReference>
<comment type="subcellular location">
    <subcellularLocation>
        <location evidence="1">Secreted</location>
        <location evidence="1">Cell wall</location>
        <topology evidence="1">Peptidoglycan-anchor</topology>
    </subcellularLocation>
</comment>
<evidence type="ECO:0000256" key="7">
    <source>
        <dbReference type="SAM" id="MobiDB-lite"/>
    </source>
</evidence>
<keyword evidence="5" id="KW-0732">Signal</keyword>
<dbReference type="InterPro" id="IPR041171">
    <property type="entry name" value="SDR_Ig"/>
</dbReference>
<accession>A0A0U2VDG6</accession>
<keyword evidence="3" id="KW-0134">Cell wall</keyword>
<sequence length="580" mass="64194">MERKYNKIGMDFIFIVTLFFALISSVLFFESNAQGKELNDVIQNVKITNEKGEDQTSFKSWDIIQVHMDWSIPNGSAKAGDTTLIELPDALDLVNSLSFDMLDENGSVVATAVADKGSKTVLLTYTDFVETHSNVKGTLQFLTRFDKQMIDEYGTIKLVFPINKTTEVSTEVEVEEATDDPNEVINKWSWFSSDSRTLYWEVRVNASGQEFPNAVVTDTFQTDNYTLVPGSIKVTSAEFPDADKGIFDNPVNKTDITDQVTIKYLSNGFTVDFGDMPKGIGYLISYDTSIDHQVQDQEEFSNLATLESNQVTIDSKESKTQYSDGSGTGTGEVFTIQLLKTSEEGAVLAGAEFDVYKDSTNEKMGQIITNEQGVGEITNLLQEDYTLIETKAPIGFIIDTTPIHISSSDFQNKIAFKQVTNKAEPVRGSVQLLKIDQMTKEVLAGVIFELQDHNGNTLQTGLTTDKNGQLIVQDLVLGTYQFVETKALAGYILTKEPIPFEITLEQMGPLEVIVENKKAEATKPPQDSSENNPVDENSNSVPKNKTLPKAGETTMNYLFFLGSLCLSAIVVILFGKSKRA</sequence>
<feature type="domain" description="SpaA-like prealbumin fold" evidence="10">
    <location>
        <begin position="428"/>
        <end position="517"/>
    </location>
</feature>
<evidence type="ECO:0000256" key="1">
    <source>
        <dbReference type="ARBA" id="ARBA00004168"/>
    </source>
</evidence>
<evidence type="ECO:0000259" key="10">
    <source>
        <dbReference type="Pfam" id="PF17802"/>
    </source>
</evidence>
<keyword evidence="4" id="KW-0964">Secreted</keyword>
<dbReference type="InterPro" id="IPR008966">
    <property type="entry name" value="Adhesion_dom_sf"/>
</dbReference>
<evidence type="ECO:0000259" key="9">
    <source>
        <dbReference type="Pfam" id="PF05737"/>
    </source>
</evidence>
<organism evidence="12 13">
    <name type="scientific">Enterococcus rotai</name>
    <dbReference type="NCBI Taxonomy" id="118060"/>
    <lineage>
        <taxon>Bacteria</taxon>
        <taxon>Bacillati</taxon>
        <taxon>Bacillota</taxon>
        <taxon>Bacilli</taxon>
        <taxon>Lactobacillales</taxon>
        <taxon>Enterococcaceae</taxon>
        <taxon>Enterococcus</taxon>
    </lineage>
</organism>
<keyword evidence="6" id="KW-0572">Peptidoglycan-anchor</keyword>
<dbReference type="Proteomes" id="UP000067523">
    <property type="component" value="Chromosome"/>
</dbReference>
<protein>
    <submittedName>
        <fullName evidence="12">Cell wall protein</fullName>
    </submittedName>
</protein>
<reference evidence="13" key="1">
    <citation type="submission" date="2015-12" db="EMBL/GenBank/DDBJ databases">
        <authorList>
            <person name="Lauer A."/>
            <person name="Humrighouse B."/>
            <person name="Loparev V."/>
            <person name="Shewmaker P.L."/>
            <person name="Whitney A.M."/>
            <person name="McLaughlin R.W."/>
        </authorList>
    </citation>
    <scope>NUCLEOTIDE SEQUENCE [LARGE SCALE GENOMIC DNA]</scope>
    <source>
        <strain evidence="13">LMG 26678</strain>
    </source>
</reference>
<evidence type="ECO:0000256" key="2">
    <source>
        <dbReference type="ARBA" id="ARBA00007257"/>
    </source>
</evidence>
<feature type="domain" description="Collagen binding" evidence="9">
    <location>
        <begin position="183"/>
        <end position="312"/>
    </location>
</feature>
<dbReference type="GO" id="GO:0007155">
    <property type="term" value="P:cell adhesion"/>
    <property type="evidence" value="ECO:0007669"/>
    <property type="project" value="InterPro"/>
</dbReference>
<gene>
    <name evidence="12" type="ORF">ATZ35_00935</name>
</gene>
<proteinExistence type="inferred from homology"/>
<dbReference type="AlphaFoldDB" id="A0A0U2VDG6"/>
<keyword evidence="8" id="KW-1133">Transmembrane helix</keyword>
<comment type="similarity">
    <text evidence="2">Belongs to the serine-aspartate repeat-containing protein (SDr) family.</text>
</comment>
<dbReference type="EMBL" id="CP013655">
    <property type="protein sequence ID" value="ALS35772.1"/>
    <property type="molecule type" value="Genomic_DNA"/>
</dbReference>
<feature type="domain" description="SpaA-like prealbumin fold" evidence="10">
    <location>
        <begin position="335"/>
        <end position="409"/>
    </location>
</feature>
<evidence type="ECO:0000313" key="13">
    <source>
        <dbReference type="Proteomes" id="UP000067523"/>
    </source>
</evidence>
<dbReference type="PANTHER" id="PTHR36108">
    <property type="entry name" value="COLOSSIN-B-RELATED"/>
    <property type="match status" value="1"/>
</dbReference>
<evidence type="ECO:0000256" key="8">
    <source>
        <dbReference type="SAM" id="Phobius"/>
    </source>
</evidence>
<keyword evidence="8" id="KW-0812">Transmembrane</keyword>
<evidence type="ECO:0000259" key="11">
    <source>
        <dbReference type="Pfam" id="PF17961"/>
    </source>
</evidence>
<feature type="compositionally biased region" description="Polar residues" evidence="7">
    <location>
        <begin position="525"/>
        <end position="543"/>
    </location>
</feature>
<dbReference type="STRING" id="118060.ATZ35_00935"/>
<dbReference type="InterPro" id="IPR011252">
    <property type="entry name" value="Fibrogen-bd_dom1"/>
</dbReference>
<dbReference type="InterPro" id="IPR013783">
    <property type="entry name" value="Ig-like_fold"/>
</dbReference>
<keyword evidence="13" id="KW-1185">Reference proteome</keyword>
<evidence type="ECO:0000256" key="6">
    <source>
        <dbReference type="ARBA" id="ARBA00023088"/>
    </source>
</evidence>
<dbReference type="SUPFAM" id="SSF49478">
    <property type="entry name" value="Cna protein B-type domain"/>
    <property type="match status" value="2"/>
</dbReference>
<dbReference type="Gene3D" id="2.60.40.10">
    <property type="entry name" value="Immunoglobulins"/>
    <property type="match status" value="2"/>
</dbReference>
<dbReference type="PANTHER" id="PTHR36108:SF13">
    <property type="entry name" value="COLOSSIN-B-RELATED"/>
    <property type="match status" value="1"/>
</dbReference>
<feature type="transmembrane region" description="Helical" evidence="8">
    <location>
        <begin position="12"/>
        <end position="29"/>
    </location>
</feature>
<evidence type="ECO:0000313" key="12">
    <source>
        <dbReference type="EMBL" id="ALS35772.1"/>
    </source>
</evidence>
<dbReference type="InterPro" id="IPR008456">
    <property type="entry name" value="Collagen-bd_dom"/>
</dbReference>
<dbReference type="SUPFAM" id="SSF49401">
    <property type="entry name" value="Bacterial adhesins"/>
    <property type="match status" value="2"/>
</dbReference>
<keyword evidence="8" id="KW-0472">Membrane</keyword>
<dbReference type="Gene3D" id="2.60.40.740">
    <property type="match status" value="1"/>
</dbReference>
<feature type="domain" description="SDR-like Ig" evidence="11">
    <location>
        <begin position="58"/>
        <end position="152"/>
    </location>
</feature>
<dbReference type="Pfam" id="PF05737">
    <property type="entry name" value="Collagen_bind"/>
    <property type="match status" value="1"/>
</dbReference>
<feature type="transmembrane region" description="Helical" evidence="8">
    <location>
        <begin position="557"/>
        <end position="575"/>
    </location>
</feature>
<evidence type="ECO:0000256" key="3">
    <source>
        <dbReference type="ARBA" id="ARBA00022512"/>
    </source>
</evidence>